<evidence type="ECO:0000256" key="1">
    <source>
        <dbReference type="ARBA" id="ARBA00001974"/>
    </source>
</evidence>
<keyword evidence="8" id="KW-1185">Reference proteome</keyword>
<comment type="caution">
    <text evidence="7">The sequence shown here is derived from an EMBL/GenBank/DDBJ whole genome shotgun (WGS) entry which is preliminary data.</text>
</comment>
<dbReference type="PANTHER" id="PTHR42784:SF1">
    <property type="entry name" value="PYRANOSE 2-OXIDASE"/>
    <property type="match status" value="1"/>
</dbReference>
<dbReference type="Gene3D" id="3.50.50.60">
    <property type="entry name" value="FAD/NAD(P)-binding domain"/>
    <property type="match status" value="2"/>
</dbReference>
<evidence type="ECO:0000256" key="4">
    <source>
        <dbReference type="ARBA" id="ARBA00022827"/>
    </source>
</evidence>
<keyword evidence="4" id="KW-0274">FAD</keyword>
<organism evidence="7 8">
    <name type="scientific">Ruegeria profundi</name>
    <dbReference type="NCBI Taxonomy" id="1685378"/>
    <lineage>
        <taxon>Bacteria</taxon>
        <taxon>Pseudomonadati</taxon>
        <taxon>Pseudomonadota</taxon>
        <taxon>Alphaproteobacteria</taxon>
        <taxon>Rhodobacterales</taxon>
        <taxon>Roseobacteraceae</taxon>
        <taxon>Ruegeria</taxon>
    </lineage>
</organism>
<feature type="domain" description="Glucose-methanol-choline oxidoreductase C-terminal" evidence="6">
    <location>
        <begin position="407"/>
        <end position="461"/>
    </location>
</feature>
<dbReference type="STRING" id="1685378.AVO44_05385"/>
<dbReference type="Proteomes" id="UP000053690">
    <property type="component" value="Unassembled WGS sequence"/>
</dbReference>
<evidence type="ECO:0000256" key="2">
    <source>
        <dbReference type="ARBA" id="ARBA00010790"/>
    </source>
</evidence>
<dbReference type="InterPro" id="IPR051473">
    <property type="entry name" value="P2Ox-like"/>
</dbReference>
<evidence type="ECO:0000313" key="7">
    <source>
        <dbReference type="EMBL" id="KUJ81288.1"/>
    </source>
</evidence>
<protein>
    <recommendedName>
        <fullName evidence="6">Glucose-methanol-choline oxidoreductase C-terminal domain-containing protein</fullName>
    </recommendedName>
</protein>
<dbReference type="SUPFAM" id="SSF51905">
    <property type="entry name" value="FAD/NAD(P)-binding domain"/>
    <property type="match status" value="1"/>
</dbReference>
<dbReference type="OrthoDB" id="9798604at2"/>
<proteinExistence type="inferred from homology"/>
<dbReference type="RefSeq" id="WP_068333655.1">
    <property type="nucleotide sequence ID" value="NZ_LQBP01000002.1"/>
</dbReference>
<comment type="similarity">
    <text evidence="2">Belongs to the GMC oxidoreductase family.</text>
</comment>
<reference evidence="8" key="1">
    <citation type="submission" date="2015-12" db="EMBL/GenBank/DDBJ databases">
        <authorList>
            <person name="Zhang G."/>
            <person name="Stingl U."/>
        </authorList>
    </citation>
    <scope>NUCLEOTIDE SEQUENCE [LARGE SCALE GENOMIC DNA]</scope>
    <source>
        <strain evidence="8">ZGT108</strain>
    </source>
</reference>
<dbReference type="PANTHER" id="PTHR42784">
    <property type="entry name" value="PYRANOSE 2-OXIDASE"/>
    <property type="match status" value="1"/>
</dbReference>
<evidence type="ECO:0000313" key="8">
    <source>
        <dbReference type="Proteomes" id="UP000053690"/>
    </source>
</evidence>
<dbReference type="InterPro" id="IPR007867">
    <property type="entry name" value="GMC_OxRtase_C"/>
</dbReference>
<evidence type="ECO:0000259" key="6">
    <source>
        <dbReference type="Pfam" id="PF05199"/>
    </source>
</evidence>
<dbReference type="GO" id="GO:0016614">
    <property type="term" value="F:oxidoreductase activity, acting on CH-OH group of donors"/>
    <property type="evidence" value="ECO:0007669"/>
    <property type="project" value="InterPro"/>
</dbReference>
<keyword evidence="3" id="KW-0285">Flavoprotein</keyword>
<dbReference type="InterPro" id="IPR036188">
    <property type="entry name" value="FAD/NAD-bd_sf"/>
</dbReference>
<gene>
    <name evidence="7" type="ORF">AVO44_05385</name>
</gene>
<comment type="cofactor">
    <cofactor evidence="1">
        <name>FAD</name>
        <dbReference type="ChEBI" id="CHEBI:57692"/>
    </cofactor>
</comment>
<sequence>MNRIELAEVASREWDVIVVGSSFAAMFFAHALPLDLDVLVIEKGAFRSHEAQLRDGWGARETIAQRNTSGFEKKWLSFSVFGGNSNYWHGDTPRFHPDDFQMNSLFGVGMDWPFGYDDLSPYYERAETLMEVAGGKSNHIIPRANPHPYPPHPMSRSDKVLRNYSPSWVPLPTARASGGTRPNCCANGVCRICPAGAKFTILNGFDQLAHPRASYVLETEFRELVIEGGRATYGILRGPNEQEIKVKGSMFALGANAIFNTAILLRSGVTSPALGRYLHEEASQRVVVDTATIKNYFGGTSETSHGYHFYHDTDRSEAAAVLIESTNAMPDIREEVGKWTNRLVLTLAAEDLPLAENRVLLENDVPVVEWTGHHPYAYKGLQRALEGLPGIIPDTLDGMTVSGILPSQAHIQGTHRISTDPAEGVVDEYLKLHEAPNVFALGAGAFPTCSPANPSLTLSALSLRAAEVVR</sequence>
<evidence type="ECO:0000256" key="5">
    <source>
        <dbReference type="ARBA" id="ARBA00023002"/>
    </source>
</evidence>
<dbReference type="Pfam" id="PF05199">
    <property type="entry name" value="GMC_oxred_C"/>
    <property type="match status" value="1"/>
</dbReference>
<accession>A0A0X3U012</accession>
<evidence type="ECO:0000256" key="3">
    <source>
        <dbReference type="ARBA" id="ARBA00022630"/>
    </source>
</evidence>
<dbReference type="AlphaFoldDB" id="A0A0X3U012"/>
<dbReference type="EMBL" id="LQBP01000002">
    <property type="protein sequence ID" value="KUJ81288.1"/>
    <property type="molecule type" value="Genomic_DNA"/>
</dbReference>
<keyword evidence="5" id="KW-0560">Oxidoreductase</keyword>
<name>A0A0X3U012_9RHOB</name>